<sequence>MITKERAAEILTDIEEKMQAIFDDKNNEYTYQADFWQVWEHVVDQYYPDIEITDIDIEGHKYDTIDGYYFRLSEEDEV</sequence>
<protein>
    <submittedName>
        <fullName evidence="1">Uncharacterized protein</fullName>
    </submittedName>
</protein>
<dbReference type="Proteomes" id="UP001206983">
    <property type="component" value="Unassembled WGS sequence"/>
</dbReference>
<dbReference type="EMBL" id="JTEO01000004">
    <property type="protein sequence ID" value="MCQ6962788.1"/>
    <property type="molecule type" value="Genomic_DNA"/>
</dbReference>
<dbReference type="AlphaFoldDB" id="A0AAE3HBJ9"/>
<dbReference type="RefSeq" id="WP_256622629.1">
    <property type="nucleotide sequence ID" value="NZ_JTEO01000004.1"/>
</dbReference>
<comment type="caution">
    <text evidence="1">The sequence shown here is derived from an EMBL/GenBank/DDBJ whole genome shotgun (WGS) entry which is preliminary data.</text>
</comment>
<evidence type="ECO:0000313" key="2">
    <source>
        <dbReference type="Proteomes" id="UP001206983"/>
    </source>
</evidence>
<keyword evidence="2" id="KW-1185">Reference proteome</keyword>
<proteinExistence type="predicted"/>
<reference evidence="1 2" key="1">
    <citation type="journal article" date="2011" name="Appl. Environ. Microbiol.">
        <title>Methanogenic archaea isolated from Taiwan's Chelungpu fault.</title>
        <authorList>
            <person name="Wu S.Y."/>
            <person name="Lai M.C."/>
        </authorList>
    </citation>
    <scope>NUCLEOTIDE SEQUENCE [LARGE SCALE GENOMIC DNA]</scope>
    <source>
        <strain evidence="1 2">St545Mb</strain>
    </source>
</reference>
<accession>A0AAE3HBJ9</accession>
<name>A0AAE3HBJ9_9EURY</name>
<organism evidence="1 2">
    <name type="scientific">Methanolobus chelungpuianus</name>
    <dbReference type="NCBI Taxonomy" id="502115"/>
    <lineage>
        <taxon>Archaea</taxon>
        <taxon>Methanobacteriati</taxon>
        <taxon>Methanobacteriota</taxon>
        <taxon>Stenosarchaea group</taxon>
        <taxon>Methanomicrobia</taxon>
        <taxon>Methanosarcinales</taxon>
        <taxon>Methanosarcinaceae</taxon>
        <taxon>Methanolobus</taxon>
    </lineage>
</organism>
<evidence type="ECO:0000313" key="1">
    <source>
        <dbReference type="EMBL" id="MCQ6962788.1"/>
    </source>
</evidence>
<gene>
    <name evidence="1" type="ORF">PV02_06725</name>
</gene>